<dbReference type="InterPro" id="IPR002557">
    <property type="entry name" value="Chitin-bd_dom"/>
</dbReference>
<protein>
    <recommendedName>
        <fullName evidence="3">Chitin-binding type-2 domain-containing protein</fullName>
    </recommendedName>
</protein>
<accession>A0ABQ9F819</accession>
<dbReference type="EMBL" id="JARBDR010000440">
    <property type="protein sequence ID" value="KAJ8312012.1"/>
    <property type="molecule type" value="Genomic_DNA"/>
</dbReference>
<dbReference type="Proteomes" id="UP001217089">
    <property type="component" value="Unassembled WGS sequence"/>
</dbReference>
<evidence type="ECO:0000259" key="3">
    <source>
        <dbReference type="PROSITE" id="PS50940"/>
    </source>
</evidence>
<comment type="caution">
    <text evidence="4">The sequence shown here is derived from an EMBL/GenBank/DDBJ whole genome shotgun (WGS) entry which is preliminary data.</text>
</comment>
<feature type="region of interest" description="Disordered" evidence="2">
    <location>
        <begin position="228"/>
        <end position="257"/>
    </location>
</feature>
<sequence length="1525" mass="167961">MYIHPTDIPLEPITNPVLTINTLQDPNQPFVDIKNLPDGKQDMVQSFIEKKPKSPKLSPMQQALIDSFVKVNSQHQSEEQARHTLEVLTNAIAQAQRQRLISQPQGTNIQQTNVFNTIFNSKEGGISSQSAVNTLQIIADALALLSKSGNFPQTHGGQPGHAPNVVQINQQNQLTTNTSALTTAMLVVTSNRSETHQTQPTGPTTTTDVISGVSTQQNNFGLQVDPKVTSKQIQTSEPRVVTTVTETKTQQPSQPTTKSLLITSPMSQPTQQPVVTVPITQSPPPPNPVDFVWGQSLSQLTPETGQKPYQISPPVDNINAADPYVQFAGSLSQSPSNQNSFETWQGKESTFQFQTDPTLFPSVFQTQFPPYQFGDNTQLPHDQTPGQHPGVIVQSVAGESQPFPQPFANNQQPMPPENNQLPNINTVKNLNSMGNLQQNQFFNQNQDTGIAIHTQNQPPQAEYKSGLANFLNGQGSESNTNLFNNVPGLQQHIPPAVPLVNDVQVPKDVSVQPTPPIRIDSLPAVVDGAPAIQNNAVPLQDLNPTTPPINNDQQLPTPVALDTTTPMQVPLVGDGTENNLLANGQTPEIKSKTEKDNQTIGSGQITNQEQNFLNQQQTDTGKVRGVELVPEQPVNLVTDITVQQAHSLQNNQQDIEKQQMLQESNLQPETTQQQNMSLQTSQINEIIQTNLEGNQPKPVQIIETRIQQPGQGIQHQNTSVEQAGQSQENIQPPSNEINAQATIDVISVKTNKTDQVPQNISKPVTEPNKPKFHSTFLMSPEELSRISQQQNQASLSANTRTSIAAEANNIFQNGGLFGQIDDLVGGKTSNNEILKQPSESIPVTSSKVDVQNVATDNSGATTTVQPQNKGAEPGGLSLNELLWGPNYRRLMDNYATLEKQRAAEATEAARQLQEQRRLEQEKLKQQTTEPLQTNRVPVTDMTGEKTDQSNSFDLGNIIGPTFQTIKTKTVQPVQIRTTQTMSRPLSSLKLFDINYPLHVPVIVNGQLVTSKATNRHSGMSSTRSQTTSTRSLDESRIATRTVVVPSTTTGSIKQGQSIVNVTKPVQTQAQRELYDLCLGSQFVNGIAYNAIPSSCHEFVQCFYYEDPCLRSGVSTYSAGDCRSYYECNNGQPRPMCCPFGMRHEPGVGKCVVDTSCISWCKETGDEYFEKAFQGHCHGTFKLANEDVLYQIKETLGATISFVDAKNSLRRYNFVRNVFVSIYLGPNCRMMPFYTNAGFYFDEIPGVGMMPRMCAGGSTFNPALCVCETPDKIDFDANNQAAMISKCKPEFSLDFTDEFRDLSGNNLPLNHEHVHIDRQAAKFEGDGKITIWRFSGGSFGDEVAFTLRFKPIVNWFGSQRMDLLSNCDREGPSVGISVTASNIGGYVSFMANASESGVTSFDIAYKGDGWNNVTYIYDGKHLTGSVNGVSNTIPLMVYKQYQFYQTFKFNLIKPEFPELPPLVSEGSLDVAVGTVLAPLYRKLLCDVRTIDQRRNPLSLGSCNYVNNYVGLMDDVRIYLCVPRWLL</sequence>
<feature type="region of interest" description="Disordered" evidence="2">
    <location>
        <begin position="1012"/>
        <end position="1034"/>
    </location>
</feature>
<keyword evidence="1" id="KW-0175">Coiled coil</keyword>
<feature type="region of interest" description="Disordered" evidence="2">
    <location>
        <begin position="709"/>
        <end position="734"/>
    </location>
</feature>
<feature type="compositionally biased region" description="Low complexity" evidence="2">
    <location>
        <begin position="240"/>
        <end position="257"/>
    </location>
</feature>
<reference evidence="4 5" key="1">
    <citation type="submission" date="2022-12" db="EMBL/GenBank/DDBJ databases">
        <title>Chromosome-level genome of Tegillarca granosa.</title>
        <authorList>
            <person name="Kim J."/>
        </authorList>
    </citation>
    <scope>NUCLEOTIDE SEQUENCE [LARGE SCALE GENOMIC DNA]</scope>
    <source>
        <strain evidence="4">Teg-2019</strain>
        <tissue evidence="4">Adductor muscle</tissue>
    </source>
</reference>
<feature type="domain" description="Chitin-binding type-2" evidence="3">
    <location>
        <begin position="1105"/>
        <end position="1158"/>
    </location>
</feature>
<evidence type="ECO:0000313" key="4">
    <source>
        <dbReference type="EMBL" id="KAJ8312012.1"/>
    </source>
</evidence>
<feature type="coiled-coil region" evidence="1">
    <location>
        <begin position="887"/>
        <end position="929"/>
    </location>
</feature>
<keyword evidence="5" id="KW-1185">Reference proteome</keyword>
<evidence type="ECO:0000256" key="2">
    <source>
        <dbReference type="SAM" id="MobiDB-lite"/>
    </source>
</evidence>
<name>A0ABQ9F819_TEGGR</name>
<evidence type="ECO:0000313" key="5">
    <source>
        <dbReference type="Proteomes" id="UP001217089"/>
    </source>
</evidence>
<organism evidence="4 5">
    <name type="scientific">Tegillarca granosa</name>
    <name type="common">Malaysian cockle</name>
    <name type="synonym">Anadara granosa</name>
    <dbReference type="NCBI Taxonomy" id="220873"/>
    <lineage>
        <taxon>Eukaryota</taxon>
        <taxon>Metazoa</taxon>
        <taxon>Spiralia</taxon>
        <taxon>Lophotrochozoa</taxon>
        <taxon>Mollusca</taxon>
        <taxon>Bivalvia</taxon>
        <taxon>Autobranchia</taxon>
        <taxon>Pteriomorphia</taxon>
        <taxon>Arcoida</taxon>
        <taxon>Arcoidea</taxon>
        <taxon>Arcidae</taxon>
        <taxon>Tegillarca</taxon>
    </lineage>
</organism>
<feature type="compositionally biased region" description="Low complexity" evidence="2">
    <location>
        <begin position="1020"/>
        <end position="1030"/>
    </location>
</feature>
<gene>
    <name evidence="4" type="ORF">KUTeg_009385</name>
</gene>
<dbReference type="PROSITE" id="PS50940">
    <property type="entry name" value="CHIT_BIND_II"/>
    <property type="match status" value="1"/>
</dbReference>
<proteinExistence type="predicted"/>
<evidence type="ECO:0000256" key="1">
    <source>
        <dbReference type="SAM" id="Coils"/>
    </source>
</evidence>